<feature type="transmembrane region" description="Helical" evidence="1">
    <location>
        <begin position="237"/>
        <end position="257"/>
    </location>
</feature>
<evidence type="ECO:0000313" key="4">
    <source>
        <dbReference type="Proteomes" id="UP000235965"/>
    </source>
</evidence>
<dbReference type="EMBL" id="NEVH01022640">
    <property type="protein sequence ID" value="PNF18437.1"/>
    <property type="molecule type" value="Genomic_DNA"/>
</dbReference>
<dbReference type="PANTHER" id="PTHR21115:SF0">
    <property type="entry name" value="GH06117P-RELATED"/>
    <property type="match status" value="1"/>
</dbReference>
<keyword evidence="1" id="KW-0812">Transmembrane</keyword>
<reference evidence="3 4" key="1">
    <citation type="submission" date="2017-12" db="EMBL/GenBank/DDBJ databases">
        <title>Hemimetabolous genomes reveal molecular basis of termite eusociality.</title>
        <authorList>
            <person name="Harrison M.C."/>
            <person name="Jongepier E."/>
            <person name="Robertson H.M."/>
            <person name="Arning N."/>
            <person name="Bitard-Feildel T."/>
            <person name="Chao H."/>
            <person name="Childers C.P."/>
            <person name="Dinh H."/>
            <person name="Doddapaneni H."/>
            <person name="Dugan S."/>
            <person name="Gowin J."/>
            <person name="Greiner C."/>
            <person name="Han Y."/>
            <person name="Hu H."/>
            <person name="Hughes D.S.T."/>
            <person name="Huylmans A.-K."/>
            <person name="Kemena C."/>
            <person name="Kremer L.P.M."/>
            <person name="Lee S.L."/>
            <person name="Lopez-Ezquerra A."/>
            <person name="Mallet L."/>
            <person name="Monroy-Kuhn J.M."/>
            <person name="Moser A."/>
            <person name="Murali S.C."/>
            <person name="Muzny D.M."/>
            <person name="Otani S."/>
            <person name="Piulachs M.-D."/>
            <person name="Poelchau M."/>
            <person name="Qu J."/>
            <person name="Schaub F."/>
            <person name="Wada-Katsumata A."/>
            <person name="Worley K.C."/>
            <person name="Xie Q."/>
            <person name="Ylla G."/>
            <person name="Poulsen M."/>
            <person name="Gibbs R.A."/>
            <person name="Schal C."/>
            <person name="Richards S."/>
            <person name="Belles X."/>
            <person name="Korb J."/>
            <person name="Bornberg-Bauer E."/>
        </authorList>
    </citation>
    <scope>NUCLEOTIDE SEQUENCE [LARGE SCALE GENOMIC DNA]</scope>
    <source>
        <tissue evidence="3">Whole body</tissue>
    </source>
</reference>
<comment type="caution">
    <text evidence="3">The sequence shown here is derived from an EMBL/GenBank/DDBJ whole genome shotgun (WGS) entry which is preliminary data.</text>
</comment>
<sequence>MLSYDYASTHERPVVVEVELHWNSPEVESWKAEAIKMQQNIYEMLGGDRMEPGLYGNQNRTELERKVAYAMYGPPSQLPNRELNAGTGYKKKQLKIVRKTCNVILKQTGLTEVFVSFLFVCIKIPGGKLVTPLFRVAAENRNDIGESEETAFYVDGNRRVYKGWIDYKKNNKLPKCFMCYPRNGIYTSTCSKIDVEFGESPACKLSGKVLDAVDITLTLVVTALGVTALVVPVSVPVAIAVVAGGVASGVFALGRNAKTLVDRHKHRQTLGLNSGEARASWMGVAGSAVGISLGSVTMVATRVVQGTRLVGLKVGVASLSIGATTMKGLTILNHFANIGKKIMDEGEVTPLDAFQVAASVYFFTGSVVSTQAAFGAMVHLKAAGVDLKMAEVLQAIRMRSELSASVLGVTNSGRDGEDTVEEPEMLWPKVEESYFRCTIL</sequence>
<name>A0A2J7PQ19_9NEOP</name>
<evidence type="ECO:0000259" key="2">
    <source>
        <dbReference type="Pfam" id="PF16013"/>
    </source>
</evidence>
<dbReference type="PANTHER" id="PTHR21115">
    <property type="entry name" value="GH06117P-RELATED"/>
    <property type="match status" value="1"/>
</dbReference>
<dbReference type="EMBL" id="NEVH01022640">
    <property type="protein sequence ID" value="PNF18440.1"/>
    <property type="molecule type" value="Genomic_DNA"/>
</dbReference>
<organism evidence="3 4">
    <name type="scientific">Cryptotermes secundus</name>
    <dbReference type="NCBI Taxonomy" id="105785"/>
    <lineage>
        <taxon>Eukaryota</taxon>
        <taxon>Metazoa</taxon>
        <taxon>Ecdysozoa</taxon>
        <taxon>Arthropoda</taxon>
        <taxon>Hexapoda</taxon>
        <taxon>Insecta</taxon>
        <taxon>Pterygota</taxon>
        <taxon>Neoptera</taxon>
        <taxon>Polyneoptera</taxon>
        <taxon>Dictyoptera</taxon>
        <taxon>Blattodea</taxon>
        <taxon>Blattoidea</taxon>
        <taxon>Termitoidae</taxon>
        <taxon>Kalotermitidae</taxon>
        <taxon>Cryptotermitinae</taxon>
        <taxon>Cryptotermes</taxon>
    </lineage>
</organism>
<accession>A0A2J7PQ19</accession>
<feature type="domain" description="DUF4781" evidence="2">
    <location>
        <begin position="132"/>
        <end position="374"/>
    </location>
</feature>
<dbReference type="EMBL" id="NEVH01022640">
    <property type="protein sequence ID" value="PNF18438.1"/>
    <property type="molecule type" value="Genomic_DNA"/>
</dbReference>
<keyword evidence="1" id="KW-0472">Membrane</keyword>
<protein>
    <recommendedName>
        <fullName evidence="2">DUF4781 domain-containing protein</fullName>
    </recommendedName>
</protein>
<dbReference type="Pfam" id="PF16013">
    <property type="entry name" value="DUF4781"/>
    <property type="match status" value="1"/>
</dbReference>
<dbReference type="OrthoDB" id="6598023at2759"/>
<evidence type="ECO:0000313" key="3">
    <source>
        <dbReference type="EMBL" id="PNF18437.1"/>
    </source>
</evidence>
<dbReference type="InParanoid" id="A0A2J7PQ19"/>
<dbReference type="Proteomes" id="UP000235965">
    <property type="component" value="Unassembled WGS sequence"/>
</dbReference>
<keyword evidence="1" id="KW-1133">Transmembrane helix</keyword>
<evidence type="ECO:0000256" key="1">
    <source>
        <dbReference type="SAM" id="Phobius"/>
    </source>
</evidence>
<feature type="transmembrane region" description="Helical" evidence="1">
    <location>
        <begin position="212"/>
        <end position="231"/>
    </location>
</feature>
<proteinExistence type="predicted"/>
<keyword evidence="4" id="KW-1185">Reference proteome</keyword>
<dbReference type="AlphaFoldDB" id="A0A2J7PQ19"/>
<gene>
    <name evidence="3" type="ORF">B7P43_G08989</name>
</gene>
<dbReference type="InterPro" id="IPR031962">
    <property type="entry name" value="DUF4781"/>
</dbReference>